<dbReference type="Gene3D" id="3.20.20.140">
    <property type="entry name" value="Metal-dependent hydrolases"/>
    <property type="match status" value="1"/>
</dbReference>
<dbReference type="CDD" id="cd01299">
    <property type="entry name" value="Met_dep_hydrolase_A"/>
    <property type="match status" value="1"/>
</dbReference>
<dbReference type="SUPFAM" id="SSF51338">
    <property type="entry name" value="Composite domain of metallo-dependent hydrolases"/>
    <property type="match status" value="1"/>
</dbReference>
<dbReference type="InterPro" id="IPR032466">
    <property type="entry name" value="Metal_Hydrolase"/>
</dbReference>
<keyword evidence="4" id="KW-1185">Reference proteome</keyword>
<dbReference type="InterPro" id="IPR006680">
    <property type="entry name" value="Amidohydro-rel"/>
</dbReference>
<proteinExistence type="predicted"/>
<dbReference type="InterPro" id="IPR051781">
    <property type="entry name" value="Metallo-dep_Hydrolase"/>
</dbReference>
<dbReference type="Pfam" id="PF01979">
    <property type="entry name" value="Amidohydro_1"/>
    <property type="match status" value="1"/>
</dbReference>
<reference evidence="3 4" key="1">
    <citation type="submission" date="2017-07" db="EMBL/GenBank/DDBJ databases">
        <authorList>
            <person name="Sun Z.S."/>
            <person name="Albrecht U."/>
            <person name="Echele G."/>
            <person name="Lee C.C."/>
        </authorList>
    </citation>
    <scope>NUCLEOTIDE SEQUENCE [LARGE SCALE GENOMIC DNA]</scope>
    <source>
        <strain evidence="3 4">CGMCC 1.12710</strain>
    </source>
</reference>
<protein>
    <submittedName>
        <fullName evidence="3">Pro-Hyp dipeptidase. Metallo peptidase. MEROPS family M38</fullName>
    </submittedName>
</protein>
<dbReference type="InterPro" id="IPR011059">
    <property type="entry name" value="Metal-dep_hydrolase_composite"/>
</dbReference>
<dbReference type="SUPFAM" id="SSF51556">
    <property type="entry name" value="Metallo-dependent hydrolases"/>
    <property type="match status" value="1"/>
</dbReference>
<dbReference type="PANTHER" id="PTHR43135">
    <property type="entry name" value="ALPHA-D-RIBOSE 1-METHYLPHOSPHONATE 5-TRIPHOSPHATE DIPHOSPHATASE"/>
    <property type="match status" value="1"/>
</dbReference>
<keyword evidence="1" id="KW-0732">Signal</keyword>
<evidence type="ECO:0000256" key="1">
    <source>
        <dbReference type="SAM" id="SignalP"/>
    </source>
</evidence>
<dbReference type="Proteomes" id="UP000198346">
    <property type="component" value="Unassembled WGS sequence"/>
</dbReference>
<dbReference type="InterPro" id="IPR057744">
    <property type="entry name" value="OTAase-like"/>
</dbReference>
<dbReference type="GO" id="GO:0016810">
    <property type="term" value="F:hydrolase activity, acting on carbon-nitrogen (but not peptide) bonds"/>
    <property type="evidence" value="ECO:0007669"/>
    <property type="project" value="InterPro"/>
</dbReference>
<evidence type="ECO:0000259" key="2">
    <source>
        <dbReference type="Pfam" id="PF01979"/>
    </source>
</evidence>
<dbReference type="RefSeq" id="WP_089410869.1">
    <property type="nucleotide sequence ID" value="NZ_FZQA01000001.1"/>
</dbReference>
<name>A0A239PJB3_9PROT</name>
<feature type="domain" description="Amidohydrolase-related" evidence="2">
    <location>
        <begin position="88"/>
        <end position="438"/>
    </location>
</feature>
<evidence type="ECO:0000313" key="4">
    <source>
        <dbReference type="Proteomes" id="UP000198346"/>
    </source>
</evidence>
<dbReference type="Gene3D" id="2.30.40.10">
    <property type="entry name" value="Urease, subunit C, domain 1"/>
    <property type="match status" value="1"/>
</dbReference>
<dbReference type="OrthoDB" id="9765769at2"/>
<dbReference type="PANTHER" id="PTHR43135:SF3">
    <property type="entry name" value="ALPHA-D-RIBOSE 1-METHYLPHOSPHONATE 5-TRIPHOSPHATE DIPHOSPHATASE"/>
    <property type="match status" value="1"/>
</dbReference>
<feature type="chain" id="PRO_5012986565" evidence="1">
    <location>
        <begin position="27"/>
        <end position="452"/>
    </location>
</feature>
<accession>A0A239PJB3</accession>
<dbReference type="EMBL" id="FZQA01000001">
    <property type="protein sequence ID" value="SNT67868.1"/>
    <property type="molecule type" value="Genomic_DNA"/>
</dbReference>
<feature type="signal peptide" evidence="1">
    <location>
        <begin position="1"/>
        <end position="26"/>
    </location>
</feature>
<sequence length="452" mass="47419">MRNRFMRFIAAAVFTGGAFAAGAATAADIVIVHAGRLLAVPGRAPASEQSVVIRDGKVAAVMDGYVDAAGAGAEPDDATRVYDLKDYFVLPGLIDGHVHLTNENNPKGRLQTVELSDPDRAILAAGFARKTLEAGFTTVRDVGARGGDAIFALRDGIERGDVVGPRIFASGDTISVTGGHGDGTQGYRDDVAEILHSSGVCDGVAECRKAVREQVRRGADHIKLTATAGVLSNTAAGLDQQFFEDELRAVVETAHMMARKATAHAHGVDGINAALRAGVDSIEHGTYLDDESIRLFRRTGAYLVPTVLAGVTVAEWAADPESHLLPPQRAKAAEVGPRMLDMARRAHRGGVKIAFGTDSGVSRHGENAREFALLVEAGMTPMEAIVAATVNGADNLGKADMLGTLEPGKLGDLIAVDGDPLADIRELEDVDFVMKEGVVYKTAAPQAAQATD</sequence>
<evidence type="ECO:0000313" key="3">
    <source>
        <dbReference type="EMBL" id="SNT67868.1"/>
    </source>
</evidence>
<gene>
    <name evidence="3" type="ORF">SAMN06297382_0361</name>
</gene>
<organism evidence="3 4">
    <name type="scientific">Amphiplicatus metriothermophilus</name>
    <dbReference type="NCBI Taxonomy" id="1519374"/>
    <lineage>
        <taxon>Bacteria</taxon>
        <taxon>Pseudomonadati</taxon>
        <taxon>Pseudomonadota</taxon>
        <taxon>Alphaproteobacteria</taxon>
        <taxon>Parvularculales</taxon>
        <taxon>Parvularculaceae</taxon>
        <taxon>Amphiplicatus</taxon>
    </lineage>
</organism>
<dbReference type="AlphaFoldDB" id="A0A239PJB3"/>